<dbReference type="Gene3D" id="2.60.40.10">
    <property type="entry name" value="Immunoglobulins"/>
    <property type="match status" value="1"/>
</dbReference>
<dbReference type="InterPro" id="IPR041267">
    <property type="entry name" value="NLRP_HD2"/>
</dbReference>
<dbReference type="Pfam" id="PF05729">
    <property type="entry name" value="NACHT"/>
    <property type="match status" value="1"/>
</dbReference>
<keyword evidence="2" id="KW-0963">Cytoplasm</keyword>
<dbReference type="GO" id="GO:0005524">
    <property type="term" value="F:ATP binding"/>
    <property type="evidence" value="ECO:0007669"/>
    <property type="project" value="UniProtKB-KW"/>
</dbReference>
<evidence type="ECO:0000256" key="2">
    <source>
        <dbReference type="ARBA" id="ARBA00022490"/>
    </source>
</evidence>
<dbReference type="AlphaFoldDB" id="A0A060X5Y7"/>
<sequence length="771" mass="88106">MNHLFRWRRLARLTFILLYFLIEVLNASQKTVQSEIQQVKGIVGQSFSFQERVIKSGNLLYGELGSIANVYPGKRGKITLEKRFENRLHLNNVTRYFTLSDLQIDDAGVYTVENTDEGKKTKIQLTVYNCDVSLAQTAMEDSGQQGVTLPHTGGERTAVTQRSKLGGVRERLQSELRGRYTSLCDGTPAGQEVRSHSLTHSYVELLITEGNVQWHNDRHAATRPVRPPSDMPTANEEVTIKLDDILKPPLSPDRPQVKTVLTKGPAGSGKTESVQKFVLNWAEDRANQDVDFLFVFPFSELNWLIGRSFSLSGLISLFHSSMTSESENPGLDLSRSKVVFILDGLDQFNLPLDFESISVESDINKEMPLPILLANLIWCQLLLPSAYVWVITRPAAANFIPIDFLPQQQCLTEIRGFDDTQKREFFRKRFGDQSLVHKAIALVMKAIALESSRNLCVLCQTPWCCEMLAAILENTEAGECVEIDTLTQLYTHFLLVRIGLKNDRNGEHSESIREVVRKLGKLAFLQQERGSLIFSESDVKECGIDVSKSSTFHRLCRPLFTGCEMYLEEMYRFEYTGIQDYLAALHVFLTYTNKRRNLLLQPTTLFDRLKGTCSVDRVLRNTHGTYDLFLCFILGLSTTPNQTLLDLACLGKGLKVTGSKVITEITAEYIKQAIKSEPYPQTTLALFRSLRELGDTSLGREVRRYLTSESRWGFLLEPDQCWELADMLWAGREMEREVFREMERLSWMHRMSMWGFWRMQTVLGDRHWQVY</sequence>
<keyword evidence="6" id="KW-0067">ATP-binding</keyword>
<keyword evidence="5" id="KW-0547">Nucleotide-binding</keyword>
<evidence type="ECO:0000256" key="3">
    <source>
        <dbReference type="ARBA" id="ARBA00022614"/>
    </source>
</evidence>
<dbReference type="InterPro" id="IPR027417">
    <property type="entry name" value="P-loop_NTPase"/>
</dbReference>
<keyword evidence="3" id="KW-0433">Leucine-rich repeat</keyword>
<dbReference type="Pfam" id="PF17776">
    <property type="entry name" value="NLRC4_HD2"/>
    <property type="match status" value="1"/>
</dbReference>
<evidence type="ECO:0000256" key="1">
    <source>
        <dbReference type="ARBA" id="ARBA00004496"/>
    </source>
</evidence>
<keyword evidence="7" id="KW-0732">Signal</keyword>
<comment type="subcellular location">
    <subcellularLocation>
        <location evidence="1">Cytoplasm</location>
    </subcellularLocation>
</comment>
<dbReference type="InterPro" id="IPR041075">
    <property type="entry name" value="NOD1/2_WH"/>
</dbReference>
<organism evidence="9 10">
    <name type="scientific">Oncorhynchus mykiss</name>
    <name type="common">Rainbow trout</name>
    <name type="synonym">Salmo gairdneri</name>
    <dbReference type="NCBI Taxonomy" id="8022"/>
    <lineage>
        <taxon>Eukaryota</taxon>
        <taxon>Metazoa</taxon>
        <taxon>Chordata</taxon>
        <taxon>Craniata</taxon>
        <taxon>Vertebrata</taxon>
        <taxon>Euteleostomi</taxon>
        <taxon>Actinopterygii</taxon>
        <taxon>Neopterygii</taxon>
        <taxon>Teleostei</taxon>
        <taxon>Protacanthopterygii</taxon>
        <taxon>Salmoniformes</taxon>
        <taxon>Salmonidae</taxon>
        <taxon>Salmoninae</taxon>
        <taxon>Oncorhynchus</taxon>
    </lineage>
</organism>
<evidence type="ECO:0000256" key="5">
    <source>
        <dbReference type="ARBA" id="ARBA00022741"/>
    </source>
</evidence>
<dbReference type="STRING" id="8022.A0A060X5Y7"/>
<dbReference type="InterPro" id="IPR051261">
    <property type="entry name" value="NLR"/>
</dbReference>
<evidence type="ECO:0000256" key="6">
    <source>
        <dbReference type="ARBA" id="ARBA00022840"/>
    </source>
</evidence>
<dbReference type="InterPro" id="IPR007111">
    <property type="entry name" value="NACHT_NTPase"/>
</dbReference>
<dbReference type="PANTHER" id="PTHR24106">
    <property type="entry name" value="NACHT, LRR AND CARD DOMAINS-CONTAINING"/>
    <property type="match status" value="1"/>
</dbReference>
<dbReference type="Gene3D" id="3.40.50.300">
    <property type="entry name" value="P-loop containing nucleotide triphosphate hydrolases"/>
    <property type="match status" value="1"/>
</dbReference>
<feature type="signal peptide" evidence="7">
    <location>
        <begin position="1"/>
        <end position="27"/>
    </location>
</feature>
<evidence type="ECO:0000259" key="8">
    <source>
        <dbReference type="PROSITE" id="PS50837"/>
    </source>
</evidence>
<keyword evidence="4" id="KW-0677">Repeat</keyword>
<feature type="chain" id="PRO_5001590616" description="NACHT domain-containing protein" evidence="7">
    <location>
        <begin position="28"/>
        <end position="771"/>
    </location>
</feature>
<dbReference type="Pfam" id="PF17779">
    <property type="entry name" value="WHD_NOD2"/>
    <property type="match status" value="1"/>
</dbReference>
<dbReference type="PROSITE" id="PS50837">
    <property type="entry name" value="NACHT"/>
    <property type="match status" value="1"/>
</dbReference>
<evidence type="ECO:0000313" key="10">
    <source>
        <dbReference type="Proteomes" id="UP000193380"/>
    </source>
</evidence>
<accession>A0A060X5Y7</accession>
<reference evidence="9" key="2">
    <citation type="submission" date="2014-03" db="EMBL/GenBank/DDBJ databases">
        <authorList>
            <person name="Genoscope - CEA"/>
        </authorList>
    </citation>
    <scope>NUCLEOTIDE SEQUENCE</scope>
</reference>
<dbReference type="GO" id="GO:0005737">
    <property type="term" value="C:cytoplasm"/>
    <property type="evidence" value="ECO:0007669"/>
    <property type="project" value="UniProtKB-SubCell"/>
</dbReference>
<dbReference type="Proteomes" id="UP000193380">
    <property type="component" value="Unassembled WGS sequence"/>
</dbReference>
<evidence type="ECO:0000313" key="9">
    <source>
        <dbReference type="EMBL" id="CDQ72240.1"/>
    </source>
</evidence>
<feature type="domain" description="NACHT" evidence="8">
    <location>
        <begin position="258"/>
        <end position="347"/>
    </location>
</feature>
<reference evidence="9" key="1">
    <citation type="journal article" date="2014" name="Nat. Commun.">
        <title>The rainbow trout genome provides novel insights into evolution after whole-genome duplication in vertebrates.</title>
        <authorList>
            <person name="Berthelot C."/>
            <person name="Brunet F."/>
            <person name="Chalopin D."/>
            <person name="Juanchich A."/>
            <person name="Bernard M."/>
            <person name="Noel B."/>
            <person name="Bento P."/>
            <person name="Da Silva C."/>
            <person name="Labadie K."/>
            <person name="Alberti A."/>
            <person name="Aury J.M."/>
            <person name="Louis A."/>
            <person name="Dehais P."/>
            <person name="Bardou P."/>
            <person name="Montfort J."/>
            <person name="Klopp C."/>
            <person name="Cabau C."/>
            <person name="Gaspin C."/>
            <person name="Thorgaard G.H."/>
            <person name="Boussaha M."/>
            <person name="Quillet E."/>
            <person name="Guyomard R."/>
            <person name="Galiana D."/>
            <person name="Bobe J."/>
            <person name="Volff J.N."/>
            <person name="Genet C."/>
            <person name="Wincker P."/>
            <person name="Jaillon O."/>
            <person name="Roest Crollius H."/>
            <person name="Guiguen Y."/>
        </authorList>
    </citation>
    <scope>NUCLEOTIDE SEQUENCE [LARGE SCALE GENOMIC DNA]</scope>
</reference>
<dbReference type="PaxDb" id="8022-A0A060X5Y7"/>
<evidence type="ECO:0000256" key="4">
    <source>
        <dbReference type="ARBA" id="ARBA00022737"/>
    </source>
</evidence>
<name>A0A060X5Y7_ONCMY</name>
<dbReference type="EMBL" id="FR904820">
    <property type="protein sequence ID" value="CDQ72240.1"/>
    <property type="molecule type" value="Genomic_DNA"/>
</dbReference>
<evidence type="ECO:0000256" key="7">
    <source>
        <dbReference type="SAM" id="SignalP"/>
    </source>
</evidence>
<protein>
    <recommendedName>
        <fullName evidence="8">NACHT domain-containing protein</fullName>
    </recommendedName>
</protein>
<dbReference type="InterPro" id="IPR013783">
    <property type="entry name" value="Ig-like_fold"/>
</dbReference>
<proteinExistence type="predicted"/>
<gene>
    <name evidence="9" type="ORF">GSONMT00014072001</name>
</gene>